<dbReference type="Proteomes" id="UP000009046">
    <property type="component" value="Unassembled WGS sequence"/>
</dbReference>
<reference evidence="2" key="1">
    <citation type="submission" date="2007-04" db="EMBL/GenBank/DDBJ databases">
        <title>Annotation of Pediculus humanus corporis strain USDA.</title>
        <authorList>
            <person name="Kirkness E."/>
            <person name="Hannick L."/>
            <person name="Hass B."/>
            <person name="Bruggner R."/>
            <person name="Lawson D."/>
            <person name="Bidwell S."/>
            <person name="Joardar V."/>
            <person name="Caler E."/>
            <person name="Walenz B."/>
            <person name="Inman J."/>
            <person name="Schobel S."/>
            <person name="Galinsky K."/>
            <person name="Amedeo P."/>
            <person name="Strausberg R."/>
        </authorList>
    </citation>
    <scope>NUCLEOTIDE SEQUENCE</scope>
    <source>
        <strain evidence="2">USDA</strain>
    </source>
</reference>
<dbReference type="EMBL" id="AAZO01006410">
    <property type="status" value="NOT_ANNOTATED_CDS"/>
    <property type="molecule type" value="Genomic_DNA"/>
</dbReference>
<accession>E0VZ84</accession>
<organism>
    <name type="scientific">Pediculus humanus subsp. corporis</name>
    <name type="common">Body louse</name>
    <dbReference type="NCBI Taxonomy" id="121224"/>
    <lineage>
        <taxon>Eukaryota</taxon>
        <taxon>Metazoa</taxon>
        <taxon>Ecdysozoa</taxon>
        <taxon>Arthropoda</taxon>
        <taxon>Hexapoda</taxon>
        <taxon>Insecta</taxon>
        <taxon>Pterygota</taxon>
        <taxon>Neoptera</taxon>
        <taxon>Paraneoptera</taxon>
        <taxon>Psocodea</taxon>
        <taxon>Troctomorpha</taxon>
        <taxon>Phthiraptera</taxon>
        <taxon>Anoplura</taxon>
        <taxon>Pediculidae</taxon>
        <taxon>Pediculus</taxon>
    </lineage>
</organism>
<keyword evidence="1" id="KW-0812">Transmembrane</keyword>
<evidence type="ECO:0000256" key="1">
    <source>
        <dbReference type="SAM" id="Phobius"/>
    </source>
</evidence>
<evidence type="ECO:0000313" key="2">
    <source>
        <dbReference type="EMBL" id="EEB18690.1"/>
    </source>
</evidence>
<dbReference type="HOGENOM" id="CLU_2309332_0_0_1"/>
<reference evidence="3" key="3">
    <citation type="submission" date="2020-05" db="UniProtKB">
        <authorList>
            <consortium name="EnsemblMetazoa"/>
        </authorList>
    </citation>
    <scope>IDENTIFICATION</scope>
    <source>
        <strain evidence="3">USDA</strain>
    </source>
</reference>
<gene>
    <name evidence="3" type="primary">8235019</name>
    <name evidence="2" type="ORF">Phum_PHUM528660</name>
</gene>
<evidence type="ECO:0000313" key="4">
    <source>
        <dbReference type="Proteomes" id="UP000009046"/>
    </source>
</evidence>
<dbReference type="EnsemblMetazoa" id="PHUM528660-RA">
    <property type="protein sequence ID" value="PHUM528660-PA"/>
    <property type="gene ID" value="PHUM528660"/>
</dbReference>
<sequence>MPIHEIFKPISKWIRKTVRQRTRPVPRDVAEERQMFFSTVYFLSALGLMVLVLADIAKRDLHAVPYKRNRDKKLSQAKEEKTEELSLDEYEEVMKSKEHY</sequence>
<feature type="transmembrane region" description="Helical" evidence="1">
    <location>
        <begin position="35"/>
        <end position="57"/>
    </location>
</feature>
<dbReference type="VEuPathDB" id="VectorBase:PHUM528660"/>
<name>E0VZ84_PEDHC</name>
<protein>
    <submittedName>
        <fullName evidence="2 3">Uncharacterized protein</fullName>
    </submittedName>
</protein>
<keyword evidence="4" id="KW-1185">Reference proteome</keyword>
<dbReference type="RefSeq" id="XP_002431428.1">
    <property type="nucleotide sequence ID" value="XM_002431383.1"/>
</dbReference>
<dbReference type="CTD" id="8235019"/>
<dbReference type="EMBL" id="DS235850">
    <property type="protein sequence ID" value="EEB18690.1"/>
    <property type="molecule type" value="Genomic_DNA"/>
</dbReference>
<dbReference type="GeneID" id="8235019"/>
<keyword evidence="1" id="KW-1133">Transmembrane helix</keyword>
<keyword evidence="1" id="KW-0472">Membrane</keyword>
<evidence type="ECO:0000313" key="3">
    <source>
        <dbReference type="EnsemblMetazoa" id="PHUM528660-PA"/>
    </source>
</evidence>
<dbReference type="InParanoid" id="E0VZ84"/>
<proteinExistence type="predicted"/>
<dbReference type="KEGG" id="phu:Phum_PHUM528660"/>
<reference evidence="2" key="2">
    <citation type="submission" date="2007-04" db="EMBL/GenBank/DDBJ databases">
        <title>The genome of the human body louse.</title>
        <authorList>
            <consortium name="The Human Body Louse Genome Consortium"/>
            <person name="Kirkness E."/>
            <person name="Walenz B."/>
            <person name="Hass B."/>
            <person name="Bruggner R."/>
            <person name="Strausberg R."/>
        </authorList>
    </citation>
    <scope>NUCLEOTIDE SEQUENCE</scope>
    <source>
        <strain evidence="2">USDA</strain>
    </source>
</reference>
<dbReference type="AlphaFoldDB" id="E0VZ84"/>